<sequence length="46" mass="5271">MILKFYSTCGFGYDRERFALVTSSIPFALDFIELTGTTLWDKSLDT</sequence>
<dbReference type="Proteomes" id="UP000011980">
    <property type="component" value="Unassembled WGS sequence"/>
</dbReference>
<name>M6F7S3_9LEPT</name>
<accession>M6F7S3</accession>
<evidence type="ECO:0000313" key="2">
    <source>
        <dbReference type="Proteomes" id="UP000011980"/>
    </source>
</evidence>
<dbReference type="PATRIC" id="fig|1240687.3.peg.1582"/>
<reference evidence="1 2" key="1">
    <citation type="submission" date="2013-01" db="EMBL/GenBank/DDBJ databases">
        <authorList>
            <person name="Harkins D.M."/>
            <person name="Durkin A.S."/>
            <person name="Brinkac L.M."/>
            <person name="Haft D.H."/>
            <person name="Selengut J.D."/>
            <person name="Sanka R."/>
            <person name="DePew J."/>
            <person name="Purushe J."/>
            <person name="Galloway R.L."/>
            <person name="Vinetz J.M."/>
            <person name="Sutton G.G."/>
            <person name="Nierman W.C."/>
            <person name="Fouts D.E."/>
        </authorList>
    </citation>
    <scope>NUCLEOTIDE SEQUENCE [LARGE SCALE GENOMIC DNA]</scope>
    <source>
        <strain evidence="1 2">Nikolaevo</strain>
    </source>
</reference>
<protein>
    <submittedName>
        <fullName evidence="1">Uncharacterized protein</fullName>
    </submittedName>
</protein>
<evidence type="ECO:0000313" key="1">
    <source>
        <dbReference type="EMBL" id="EMK24838.1"/>
    </source>
</evidence>
<dbReference type="EMBL" id="ANCE01000080">
    <property type="protein sequence ID" value="EMK24838.1"/>
    <property type="molecule type" value="Genomic_DNA"/>
</dbReference>
<gene>
    <name evidence="1" type="ORF">LEP1GSC008_3304</name>
</gene>
<dbReference type="AlphaFoldDB" id="M6F7S3"/>
<comment type="caution">
    <text evidence="1">The sequence shown here is derived from an EMBL/GenBank/DDBJ whole genome shotgun (WGS) entry which is preliminary data.</text>
</comment>
<organism evidence="1 2">
    <name type="scientific">Leptospira kirschneri serovar Bulgarica str. Nikolaevo</name>
    <dbReference type="NCBI Taxonomy" id="1240687"/>
    <lineage>
        <taxon>Bacteria</taxon>
        <taxon>Pseudomonadati</taxon>
        <taxon>Spirochaetota</taxon>
        <taxon>Spirochaetia</taxon>
        <taxon>Leptospirales</taxon>
        <taxon>Leptospiraceae</taxon>
        <taxon>Leptospira</taxon>
    </lineage>
</organism>
<proteinExistence type="predicted"/>